<feature type="domain" description="Reverse transcriptase" evidence="1">
    <location>
        <begin position="93"/>
        <end position="271"/>
    </location>
</feature>
<dbReference type="Proteomes" id="UP000076858">
    <property type="component" value="Unassembled WGS sequence"/>
</dbReference>
<organism evidence="2 3">
    <name type="scientific">Daphnia magna</name>
    <dbReference type="NCBI Taxonomy" id="35525"/>
    <lineage>
        <taxon>Eukaryota</taxon>
        <taxon>Metazoa</taxon>
        <taxon>Ecdysozoa</taxon>
        <taxon>Arthropoda</taxon>
        <taxon>Crustacea</taxon>
        <taxon>Branchiopoda</taxon>
        <taxon>Diplostraca</taxon>
        <taxon>Cladocera</taxon>
        <taxon>Anomopoda</taxon>
        <taxon>Daphniidae</taxon>
        <taxon>Daphnia</taxon>
    </lineage>
</organism>
<name>A0A164FEE5_9CRUS</name>
<dbReference type="PANTHER" id="PTHR37984:SF5">
    <property type="entry name" value="PROTEIN NYNRIN-LIKE"/>
    <property type="match status" value="1"/>
</dbReference>
<dbReference type="GO" id="GO:0071897">
    <property type="term" value="P:DNA biosynthetic process"/>
    <property type="evidence" value="ECO:0007669"/>
    <property type="project" value="UniProtKB-ARBA"/>
</dbReference>
<evidence type="ECO:0000313" key="3">
    <source>
        <dbReference type="Proteomes" id="UP000076858"/>
    </source>
</evidence>
<proteinExistence type="predicted"/>
<dbReference type="InterPro" id="IPR043502">
    <property type="entry name" value="DNA/RNA_pol_sf"/>
</dbReference>
<dbReference type="SUPFAM" id="SSF56672">
    <property type="entry name" value="DNA/RNA polymerases"/>
    <property type="match status" value="1"/>
</dbReference>
<dbReference type="CDD" id="cd01647">
    <property type="entry name" value="RT_LTR"/>
    <property type="match status" value="1"/>
</dbReference>
<dbReference type="EMBL" id="LRGB01020392">
    <property type="protein sequence ID" value="KZR97713.1"/>
    <property type="molecule type" value="Genomic_DNA"/>
</dbReference>
<comment type="caution">
    <text evidence="2">The sequence shown here is derived from an EMBL/GenBank/DDBJ whole genome shotgun (WGS) entry which is preliminary data.</text>
</comment>
<sequence length="333" mass="37325">MLHSNYPHARINHISSTSAYQPSKEQKKADLALLMAEVPRVFDGVCRVMTGPPCHFFLKEGAVPVKIHGSRPVSEPLRAPFRDELAAQVKQGIIRKVRPEEVTPWIHGAVVVPKKQGGIRFCPDYRPLNKFLIGSKFDNPTPFQSVRSIPKGMKFFTVVDALKGYHQCTLDTASMALTTFATPEGLHQYICLPMGISHAGDDYSRRFSDIFGHIPNAARCMEDLVIYSRTYEEHINLLRILFKTANDNNVSFNKNKTVFAQPTAIFAGYEVSADGFLPNPELTRAIREFPQPANITDLRSFYGLCQQVGNFSDKIAAALVPLSPLLKKYISWE</sequence>
<evidence type="ECO:0000259" key="1">
    <source>
        <dbReference type="PROSITE" id="PS50878"/>
    </source>
</evidence>
<dbReference type="InterPro" id="IPR043128">
    <property type="entry name" value="Rev_trsase/Diguanyl_cyclase"/>
</dbReference>
<evidence type="ECO:0000313" key="2">
    <source>
        <dbReference type="EMBL" id="KZR97713.1"/>
    </source>
</evidence>
<dbReference type="InterPro" id="IPR000477">
    <property type="entry name" value="RT_dom"/>
</dbReference>
<keyword evidence="3" id="KW-1185">Reference proteome</keyword>
<dbReference type="STRING" id="35525.A0A164FEE5"/>
<reference evidence="2 3" key="1">
    <citation type="submission" date="2016-03" db="EMBL/GenBank/DDBJ databases">
        <title>EvidentialGene: Evidence-directed Construction of Genes on Genomes.</title>
        <authorList>
            <person name="Gilbert D.G."/>
            <person name="Choi J.-H."/>
            <person name="Mockaitis K."/>
            <person name="Colbourne J."/>
            <person name="Pfrender M."/>
        </authorList>
    </citation>
    <scope>NUCLEOTIDE SEQUENCE [LARGE SCALE GENOMIC DNA]</scope>
    <source>
        <strain evidence="2 3">Xinb3</strain>
        <tissue evidence="2">Complete organism</tissue>
    </source>
</reference>
<dbReference type="Pfam" id="PF00078">
    <property type="entry name" value="RVT_1"/>
    <property type="match status" value="1"/>
</dbReference>
<accession>A0A164FEE5</accession>
<protein>
    <recommendedName>
        <fullName evidence="1">Reverse transcriptase domain-containing protein</fullName>
    </recommendedName>
</protein>
<dbReference type="OrthoDB" id="5978043at2759"/>
<dbReference type="PANTHER" id="PTHR37984">
    <property type="entry name" value="PROTEIN CBG26694"/>
    <property type="match status" value="1"/>
</dbReference>
<gene>
    <name evidence="2" type="ORF">APZ42_007259</name>
</gene>
<dbReference type="AlphaFoldDB" id="A0A164FEE5"/>
<dbReference type="PROSITE" id="PS50878">
    <property type="entry name" value="RT_POL"/>
    <property type="match status" value="1"/>
</dbReference>
<dbReference type="Gene3D" id="3.30.70.270">
    <property type="match status" value="2"/>
</dbReference>
<dbReference type="Gene3D" id="3.10.10.10">
    <property type="entry name" value="HIV Type 1 Reverse Transcriptase, subunit A, domain 1"/>
    <property type="match status" value="1"/>
</dbReference>
<dbReference type="InterPro" id="IPR050951">
    <property type="entry name" value="Retrovirus_Pol_polyprotein"/>
</dbReference>